<dbReference type="AlphaFoldDB" id="A0A9Q1RSD7"/>
<organism evidence="2 3">
    <name type="scientific">Anisodus acutangulus</name>
    <dbReference type="NCBI Taxonomy" id="402998"/>
    <lineage>
        <taxon>Eukaryota</taxon>
        <taxon>Viridiplantae</taxon>
        <taxon>Streptophyta</taxon>
        <taxon>Embryophyta</taxon>
        <taxon>Tracheophyta</taxon>
        <taxon>Spermatophyta</taxon>
        <taxon>Magnoliopsida</taxon>
        <taxon>eudicotyledons</taxon>
        <taxon>Gunneridae</taxon>
        <taxon>Pentapetalae</taxon>
        <taxon>asterids</taxon>
        <taxon>lamiids</taxon>
        <taxon>Solanales</taxon>
        <taxon>Solanaceae</taxon>
        <taxon>Solanoideae</taxon>
        <taxon>Hyoscyameae</taxon>
        <taxon>Anisodus</taxon>
    </lineage>
</organism>
<feature type="compositionally biased region" description="Acidic residues" evidence="1">
    <location>
        <begin position="1"/>
        <end position="10"/>
    </location>
</feature>
<sequence length="164" mass="17159">MHTDCADLDVDGNQGVRMGDENMKDITSNDVVGGGDSSKETVGGVGDGVGVGVGEGNDTQSEFVFDSVSESAFAFILKSVIPIKKSENEKVPDVNVNTHDLLDDKCFKHLNAGNESVDGGLSKESEFVLAPPLEDIVQPQDGQLADVVLAKAEDTMKGCGVGPF</sequence>
<feature type="region of interest" description="Disordered" evidence="1">
    <location>
        <begin position="1"/>
        <end position="44"/>
    </location>
</feature>
<name>A0A9Q1RSD7_9SOLA</name>
<dbReference type="Proteomes" id="UP001152561">
    <property type="component" value="Unassembled WGS sequence"/>
</dbReference>
<keyword evidence="3" id="KW-1185">Reference proteome</keyword>
<evidence type="ECO:0000256" key="1">
    <source>
        <dbReference type="SAM" id="MobiDB-lite"/>
    </source>
</evidence>
<evidence type="ECO:0000313" key="3">
    <source>
        <dbReference type="Proteomes" id="UP001152561"/>
    </source>
</evidence>
<reference evidence="3" key="1">
    <citation type="journal article" date="2023" name="Proc. Natl. Acad. Sci. U.S.A.">
        <title>Genomic and structural basis for evolution of tropane alkaloid biosynthesis.</title>
        <authorList>
            <person name="Wanga Y.-J."/>
            <person name="Taina T."/>
            <person name="Yua J.-Y."/>
            <person name="Lia J."/>
            <person name="Xua B."/>
            <person name="Chenc J."/>
            <person name="D'Auriad J.C."/>
            <person name="Huanga J.-P."/>
            <person name="Huanga S.-X."/>
        </authorList>
    </citation>
    <scope>NUCLEOTIDE SEQUENCE [LARGE SCALE GENOMIC DNA]</scope>
    <source>
        <strain evidence="3">cv. KIB-2019</strain>
    </source>
</reference>
<comment type="caution">
    <text evidence="2">The sequence shown here is derived from an EMBL/GenBank/DDBJ whole genome shotgun (WGS) entry which is preliminary data.</text>
</comment>
<protein>
    <submittedName>
        <fullName evidence="2">Uncharacterized protein</fullName>
    </submittedName>
</protein>
<dbReference type="EMBL" id="JAJAGQ010000002">
    <property type="protein sequence ID" value="KAJ8569610.1"/>
    <property type="molecule type" value="Genomic_DNA"/>
</dbReference>
<gene>
    <name evidence="2" type="ORF">K7X08_006187</name>
</gene>
<accession>A0A9Q1RSD7</accession>
<proteinExistence type="predicted"/>
<evidence type="ECO:0000313" key="2">
    <source>
        <dbReference type="EMBL" id="KAJ8569610.1"/>
    </source>
</evidence>